<gene>
    <name evidence="2" type="ORF">H6F41_15420</name>
</gene>
<protein>
    <submittedName>
        <fullName evidence="2">GNAT family N-acetyltransferase</fullName>
    </submittedName>
</protein>
<dbReference type="Proteomes" id="UP000642094">
    <property type="component" value="Unassembled WGS sequence"/>
</dbReference>
<evidence type="ECO:0000313" key="3">
    <source>
        <dbReference type="Proteomes" id="UP000642094"/>
    </source>
</evidence>
<proteinExistence type="predicted"/>
<accession>A0ABR8A1Q1</accession>
<comment type="caution">
    <text evidence="2">The sequence shown here is derived from an EMBL/GenBank/DDBJ whole genome shotgun (WGS) entry which is preliminary data.</text>
</comment>
<dbReference type="InterPro" id="IPR000182">
    <property type="entry name" value="GNAT_dom"/>
</dbReference>
<dbReference type="PROSITE" id="PS51186">
    <property type="entry name" value="GNAT"/>
    <property type="match status" value="1"/>
</dbReference>
<name>A0ABR8A1Q1_9CYAN</name>
<dbReference type="EMBL" id="JACJQB010000041">
    <property type="protein sequence ID" value="MBD2189523.1"/>
    <property type="molecule type" value="Genomic_DNA"/>
</dbReference>
<reference evidence="2 3" key="1">
    <citation type="journal article" date="2020" name="ISME J.">
        <title>Comparative genomics reveals insights into cyanobacterial evolution and habitat adaptation.</title>
        <authorList>
            <person name="Chen M.Y."/>
            <person name="Teng W.K."/>
            <person name="Zhao L."/>
            <person name="Hu C.X."/>
            <person name="Zhou Y.K."/>
            <person name="Han B.P."/>
            <person name="Song L.R."/>
            <person name="Shu W.S."/>
        </authorList>
    </citation>
    <scope>NUCLEOTIDE SEQUENCE [LARGE SCALE GENOMIC DNA]</scope>
    <source>
        <strain evidence="2 3">FACHB-723</strain>
    </source>
</reference>
<sequence length="186" mass="21668">MFTQRFLPKSTQRLILRRLIDQDLERFLDYRQDPQVAQFQGWSGFSHSEAQSFIREMHTEEIGKLGEWFQIAIAHKQSNLLLGDIGMLIYAEDPSIVEIGFTLNRNEQGKGYAKEAVQALIDSLFELENIHKIVGVTDIRNEPSVNLLRRLGMKLLRSDEVEFKGELCIEQTFELDRKDQLLQKTR</sequence>
<organism evidence="2 3">
    <name type="scientific">Pseudanabaena mucicola FACHB-723</name>
    <dbReference type="NCBI Taxonomy" id="2692860"/>
    <lineage>
        <taxon>Bacteria</taxon>
        <taxon>Bacillati</taxon>
        <taxon>Cyanobacteriota</taxon>
        <taxon>Cyanophyceae</taxon>
        <taxon>Pseudanabaenales</taxon>
        <taxon>Pseudanabaenaceae</taxon>
        <taxon>Pseudanabaena</taxon>
    </lineage>
</organism>
<dbReference type="InterPro" id="IPR051531">
    <property type="entry name" value="N-acetyltransferase"/>
</dbReference>
<dbReference type="PANTHER" id="PTHR43792:SF1">
    <property type="entry name" value="N-ACETYLTRANSFERASE DOMAIN-CONTAINING PROTEIN"/>
    <property type="match status" value="1"/>
</dbReference>
<evidence type="ECO:0000313" key="2">
    <source>
        <dbReference type="EMBL" id="MBD2189523.1"/>
    </source>
</evidence>
<dbReference type="SUPFAM" id="SSF55729">
    <property type="entry name" value="Acyl-CoA N-acyltransferases (Nat)"/>
    <property type="match status" value="1"/>
</dbReference>
<dbReference type="Gene3D" id="3.40.630.30">
    <property type="match status" value="1"/>
</dbReference>
<dbReference type="PANTHER" id="PTHR43792">
    <property type="entry name" value="GNAT FAMILY, PUTATIVE (AFU_ORTHOLOGUE AFUA_3G00765)-RELATED-RELATED"/>
    <property type="match status" value="1"/>
</dbReference>
<dbReference type="Pfam" id="PF13302">
    <property type="entry name" value="Acetyltransf_3"/>
    <property type="match status" value="1"/>
</dbReference>
<dbReference type="RefSeq" id="WP_190404348.1">
    <property type="nucleotide sequence ID" value="NZ_JACJQB010000041.1"/>
</dbReference>
<feature type="domain" description="N-acetyltransferase" evidence="1">
    <location>
        <begin position="14"/>
        <end position="174"/>
    </location>
</feature>
<evidence type="ECO:0000259" key="1">
    <source>
        <dbReference type="PROSITE" id="PS51186"/>
    </source>
</evidence>
<dbReference type="InterPro" id="IPR016181">
    <property type="entry name" value="Acyl_CoA_acyltransferase"/>
</dbReference>
<keyword evidence="3" id="KW-1185">Reference proteome</keyword>